<dbReference type="EMBL" id="CP045725">
    <property type="protein sequence ID" value="QGF23249.1"/>
    <property type="molecule type" value="Genomic_DNA"/>
</dbReference>
<feature type="compositionally biased region" description="Basic residues" evidence="1">
    <location>
        <begin position="1"/>
        <end position="17"/>
    </location>
</feature>
<keyword evidence="3" id="KW-1185">Reference proteome</keyword>
<protein>
    <submittedName>
        <fullName evidence="2">Uncharacterized protein</fullName>
    </submittedName>
</protein>
<proteinExistence type="predicted"/>
<feature type="compositionally biased region" description="Basic and acidic residues" evidence="1">
    <location>
        <begin position="21"/>
        <end position="33"/>
    </location>
</feature>
<sequence>MSRRRAGKGTGRRKPGSGHHGTPEARSGERDAVDEAIATEQTTERSSAVLAGHPILSTMPHCGACGGSIRWMLPKELKDVDREAYRKVTAGIAPDVVERSDVWWCPSCGAVGIEDYWDDPFMDEEDLDAVDLDDRCTACGTEVEWYDPAHVATIDKGMYMQAKRLFGAADLLGGEAAICPECGRITFFPQEAAT</sequence>
<dbReference type="KEGG" id="rain:Rai3103_05755"/>
<dbReference type="RefSeq" id="WP_153571780.1">
    <property type="nucleotide sequence ID" value="NZ_CP045725.1"/>
</dbReference>
<gene>
    <name evidence="2" type="ORF">Rai3103_05755</name>
</gene>
<dbReference type="Proteomes" id="UP000386847">
    <property type="component" value="Chromosome"/>
</dbReference>
<accession>A0A5Q2F8T3</accession>
<dbReference type="AlphaFoldDB" id="A0A5Q2F8T3"/>
<evidence type="ECO:0000313" key="2">
    <source>
        <dbReference type="EMBL" id="QGF23249.1"/>
    </source>
</evidence>
<feature type="region of interest" description="Disordered" evidence="1">
    <location>
        <begin position="1"/>
        <end position="48"/>
    </location>
</feature>
<evidence type="ECO:0000256" key="1">
    <source>
        <dbReference type="SAM" id="MobiDB-lite"/>
    </source>
</evidence>
<name>A0A5Q2F8T3_9ACTN</name>
<evidence type="ECO:0000313" key="3">
    <source>
        <dbReference type="Proteomes" id="UP000386847"/>
    </source>
</evidence>
<organism evidence="2 3">
    <name type="scientific">Raineyella fluvialis</name>
    <dbReference type="NCBI Taxonomy" id="2662261"/>
    <lineage>
        <taxon>Bacteria</taxon>
        <taxon>Bacillati</taxon>
        <taxon>Actinomycetota</taxon>
        <taxon>Actinomycetes</taxon>
        <taxon>Propionibacteriales</taxon>
        <taxon>Propionibacteriaceae</taxon>
        <taxon>Raineyella</taxon>
    </lineage>
</organism>
<reference evidence="2 3" key="1">
    <citation type="submission" date="2019-10" db="EMBL/GenBank/DDBJ databases">
        <title>Genomic analysis of Raineyella sp. CBA3103.</title>
        <authorList>
            <person name="Roh S.W."/>
        </authorList>
    </citation>
    <scope>NUCLEOTIDE SEQUENCE [LARGE SCALE GENOMIC DNA]</scope>
    <source>
        <strain evidence="2 3">CBA3103</strain>
    </source>
</reference>